<accession>A0AAD4FCD5</accession>
<feature type="transmembrane region" description="Helical" evidence="2">
    <location>
        <begin position="107"/>
        <end position="131"/>
    </location>
</feature>
<organism evidence="3 4">
    <name type="scientific">Alternaria panax</name>
    <dbReference type="NCBI Taxonomy" id="48097"/>
    <lineage>
        <taxon>Eukaryota</taxon>
        <taxon>Fungi</taxon>
        <taxon>Dikarya</taxon>
        <taxon>Ascomycota</taxon>
        <taxon>Pezizomycotina</taxon>
        <taxon>Dothideomycetes</taxon>
        <taxon>Pleosporomycetidae</taxon>
        <taxon>Pleosporales</taxon>
        <taxon>Pleosporineae</taxon>
        <taxon>Pleosporaceae</taxon>
        <taxon>Alternaria</taxon>
        <taxon>Alternaria sect. Panax</taxon>
    </lineage>
</organism>
<gene>
    <name evidence="3" type="ORF">G6011_09893</name>
</gene>
<feature type="region of interest" description="Disordered" evidence="1">
    <location>
        <begin position="1"/>
        <end position="48"/>
    </location>
</feature>
<keyword evidence="2" id="KW-1133">Transmembrane helix</keyword>
<feature type="transmembrane region" description="Helical" evidence="2">
    <location>
        <begin position="591"/>
        <end position="611"/>
    </location>
</feature>
<feature type="compositionally biased region" description="Polar residues" evidence="1">
    <location>
        <begin position="24"/>
        <end position="48"/>
    </location>
</feature>
<keyword evidence="4" id="KW-1185">Reference proteome</keyword>
<reference evidence="3" key="1">
    <citation type="submission" date="2021-07" db="EMBL/GenBank/DDBJ databases">
        <title>Genome Resource of American Ginseng Black Spot Pathogen Alternaria panax.</title>
        <authorList>
            <person name="Qiu C."/>
            <person name="Wang W."/>
            <person name="Liu Z."/>
        </authorList>
    </citation>
    <scope>NUCLEOTIDE SEQUENCE</scope>
    <source>
        <strain evidence="3">BNCC115425</strain>
    </source>
</reference>
<feature type="transmembrane region" description="Helical" evidence="2">
    <location>
        <begin position="632"/>
        <end position="651"/>
    </location>
</feature>
<feature type="region of interest" description="Disordered" evidence="1">
    <location>
        <begin position="69"/>
        <end position="90"/>
    </location>
</feature>
<name>A0AAD4FCD5_9PLEO</name>
<keyword evidence="2" id="KW-0472">Membrane</keyword>
<dbReference type="PANTHER" id="PTHR35041">
    <property type="entry name" value="MEDIATOR OF RNA POLYMERASE II TRANSCRIPTION SUBUNIT 1"/>
    <property type="match status" value="1"/>
</dbReference>
<evidence type="ECO:0000313" key="4">
    <source>
        <dbReference type="Proteomes" id="UP001199106"/>
    </source>
</evidence>
<dbReference type="Proteomes" id="UP001199106">
    <property type="component" value="Unassembled WGS sequence"/>
</dbReference>
<dbReference type="EMBL" id="JAANER010000008">
    <property type="protein sequence ID" value="KAG9186785.1"/>
    <property type="molecule type" value="Genomic_DNA"/>
</dbReference>
<dbReference type="AlphaFoldDB" id="A0AAD4FCD5"/>
<feature type="transmembrane region" description="Helical" evidence="2">
    <location>
        <begin position="211"/>
        <end position="228"/>
    </location>
</feature>
<feature type="transmembrane region" description="Helical" evidence="2">
    <location>
        <begin position="143"/>
        <end position="170"/>
    </location>
</feature>
<evidence type="ECO:0000313" key="3">
    <source>
        <dbReference type="EMBL" id="KAG9186785.1"/>
    </source>
</evidence>
<keyword evidence="2" id="KW-0812">Transmembrane</keyword>
<feature type="compositionally biased region" description="Low complexity" evidence="1">
    <location>
        <begin position="77"/>
        <end position="90"/>
    </location>
</feature>
<proteinExistence type="predicted"/>
<sequence>MSEYTHHTAPVQDAPAKHNHSHYNHTISQSKKPTTVTTQPSGPNTSQSDVSILVEDQDVQQSTQLIPDSGREPIVLSPRPSSTQTSRTTISRPPWLTPSWTRRRATVALIIVFFVVAVLLAIAHAVFYVHLNGTLAEHHILEQSIVIAISLLITTLFKACLVASIGLSFTQHLWKIFRQKLLRISQIEQLFHIRSNPLELAKVKIITTTPFLFFMAIFVWLLPLAVIYPPSSLTVTSRPYSEMRNIGLSIMNPSIPDDLDVLYPNNASIPSLAYLRRASMAGEGDTELENPYATVYYQYMKPSRPLLSLAKLVLLTGEILEFPSPKNENLSYSLDYRTLQVACREDTRSWTYFDDMSHLPPLFETVWDIEVFITRPQFFNISTTSYPGVNGYNETTDIYEYGVSTQSTICEPFSTLLSLNVSYTRGVRHLSYVVNDAQPMPNISSSDYTFYYEKGSPRPNISDIPVDTPEYTDWVSTTRERLTNWDIYTPTDAAFRALEYTWLAEVDGHTQWNNGTLVPFTYTPLDKYKYAEADKIIEWSAFNTQRFNFTSVHNTGREDPWDLASFYDQAVQETYDPRQDLNFSEAMINDFLINVSISALTLNTWHVPYLVNITEYRTTYHFSRPINLIIPYALSLGIALVFVGIGIWSLMSNGVPATDGGFLQIATTNTGRTEMERLIEKDKEDEKEGSVRSDLLNMKIRYGELVDEGGLGTGRAGFGTLAETRPLGRKTSEETVTKISTITSGSTTITDATNTIAVTSTETQTIPTTIKITAITTEAINTVSYTTVTACTSPTAVQKRAAVVAAKKLSCFNNYVEGQILSSACKCLSVSTATTTIATILGVPTTTVTTVTVPLTIKATATATQTNTITATVRNTVTEFTTITAQKTVFTATSATVALPTFTIYAIGGNNNGRTIENQGIPYAGAGSSNAPLQFTTTSNNILQVLNGPAAGSNAKTDPTKAFDSSYVLLGSTNSGLVDMTCKVMYKSDGSCPLACQGSRGSTNFDCGSTWRIGSDADVSSCVAFAPYAVGG</sequence>
<comment type="caution">
    <text evidence="3">The sequence shown here is derived from an EMBL/GenBank/DDBJ whole genome shotgun (WGS) entry which is preliminary data.</text>
</comment>
<evidence type="ECO:0000256" key="1">
    <source>
        <dbReference type="SAM" id="MobiDB-lite"/>
    </source>
</evidence>
<protein>
    <submittedName>
        <fullName evidence="3">Uncharacterized protein</fullName>
    </submittedName>
</protein>
<dbReference type="PANTHER" id="PTHR35041:SF6">
    <property type="entry name" value="FORMYLMETHIONINE DEFORMYLASE-LIKE PROTEIN-RELATED"/>
    <property type="match status" value="1"/>
</dbReference>
<evidence type="ECO:0000256" key="2">
    <source>
        <dbReference type="SAM" id="Phobius"/>
    </source>
</evidence>